<dbReference type="InterPro" id="IPR000792">
    <property type="entry name" value="Tscrpt_reg_LuxR_C"/>
</dbReference>
<dbReference type="CDD" id="cd06170">
    <property type="entry name" value="LuxR_C_like"/>
    <property type="match status" value="1"/>
</dbReference>
<evidence type="ECO:0000256" key="1">
    <source>
        <dbReference type="ARBA" id="ARBA00023015"/>
    </source>
</evidence>
<keyword evidence="1" id="KW-0805">Transcription regulation</keyword>
<dbReference type="AlphaFoldDB" id="A0A268S2G9"/>
<evidence type="ECO:0000256" key="2">
    <source>
        <dbReference type="ARBA" id="ARBA00023125"/>
    </source>
</evidence>
<name>A0A268S2G9_SHOCL</name>
<evidence type="ECO:0000256" key="3">
    <source>
        <dbReference type="ARBA" id="ARBA00023163"/>
    </source>
</evidence>
<dbReference type="PROSITE" id="PS00622">
    <property type="entry name" value="HTH_LUXR_1"/>
    <property type="match status" value="1"/>
</dbReference>
<dbReference type="GO" id="GO:0003677">
    <property type="term" value="F:DNA binding"/>
    <property type="evidence" value="ECO:0007669"/>
    <property type="project" value="UniProtKB-KW"/>
</dbReference>
<protein>
    <recommendedName>
        <fullName evidence="4">HTH luxR-type domain-containing protein</fullName>
    </recommendedName>
</protein>
<dbReference type="RefSeq" id="WP_142300735.1">
    <property type="nucleotide sequence ID" value="NZ_JAWVNV010000001.1"/>
</dbReference>
<dbReference type="Pfam" id="PF00196">
    <property type="entry name" value="GerE"/>
    <property type="match status" value="1"/>
</dbReference>
<dbReference type="Gene3D" id="3.40.50.2300">
    <property type="match status" value="1"/>
</dbReference>
<dbReference type="InterPro" id="IPR011006">
    <property type="entry name" value="CheY-like_superfamily"/>
</dbReference>
<dbReference type="Proteomes" id="UP000216133">
    <property type="component" value="Unassembled WGS sequence"/>
</dbReference>
<dbReference type="SMART" id="SM00421">
    <property type="entry name" value="HTH_LUXR"/>
    <property type="match status" value="1"/>
</dbReference>
<accession>A0A268S2G9</accession>
<keyword evidence="2" id="KW-0238">DNA-binding</keyword>
<organism evidence="5 6">
    <name type="scientific">Shouchella clausii</name>
    <name type="common">Alkalihalobacillus clausii</name>
    <dbReference type="NCBI Taxonomy" id="79880"/>
    <lineage>
        <taxon>Bacteria</taxon>
        <taxon>Bacillati</taxon>
        <taxon>Bacillota</taxon>
        <taxon>Bacilli</taxon>
        <taxon>Bacillales</taxon>
        <taxon>Bacillaceae</taxon>
        <taxon>Shouchella</taxon>
    </lineage>
</organism>
<dbReference type="PROSITE" id="PS50043">
    <property type="entry name" value="HTH_LUXR_2"/>
    <property type="match status" value="1"/>
</dbReference>
<dbReference type="PANTHER" id="PTHR43214:SF41">
    <property type="entry name" value="NITRATE_NITRITE RESPONSE REGULATOR PROTEIN NARP"/>
    <property type="match status" value="1"/>
</dbReference>
<evidence type="ECO:0000259" key="4">
    <source>
        <dbReference type="PROSITE" id="PS50043"/>
    </source>
</evidence>
<proteinExistence type="predicted"/>
<dbReference type="InterPro" id="IPR016032">
    <property type="entry name" value="Sig_transdc_resp-reg_C-effctor"/>
</dbReference>
<reference evidence="5 6" key="1">
    <citation type="submission" date="2017-07" db="EMBL/GenBank/DDBJ databases">
        <title>Isolation and whole genome analysis of endospore-forming bacteria from heroin.</title>
        <authorList>
            <person name="Kalinowski J."/>
            <person name="Ahrens B."/>
            <person name="Al-Dilaimi A."/>
            <person name="Winkler A."/>
            <person name="Wibberg D."/>
            <person name="Schleenbecker U."/>
            <person name="Ruckert C."/>
            <person name="Wolfel R."/>
            <person name="Grass G."/>
        </authorList>
    </citation>
    <scope>NUCLEOTIDE SEQUENCE [LARGE SCALE GENOMIC DNA]</scope>
    <source>
        <strain evidence="5 6">7523-2</strain>
    </source>
</reference>
<feature type="domain" description="HTH luxR-type" evidence="4">
    <location>
        <begin position="130"/>
        <end position="191"/>
    </location>
</feature>
<dbReference type="SUPFAM" id="SSF46894">
    <property type="entry name" value="C-terminal effector domain of the bipartite response regulators"/>
    <property type="match status" value="1"/>
</dbReference>
<dbReference type="InterPro" id="IPR039420">
    <property type="entry name" value="WalR-like"/>
</dbReference>
<sequence length="206" mass="23935">MNLLFISKKGLLADMFRYRIAETDSQLCVVHTAHEIETCLADFSVDIAIVYGEQSDSVAFIKQLRASDPQLPLLVLADRATYEYFKVCRDYGVNGLLSTNTNFQQLMEKAARILQGESIYDTYLLEEESTHLARVHFSRMERKVIDYIVADYPNKKIAQEMAIHEGTVRNYISNIYSKIGLHRRKEAKQLLKKWMEKDKEDSRTKR</sequence>
<dbReference type="SUPFAM" id="SSF52172">
    <property type="entry name" value="CheY-like"/>
    <property type="match status" value="1"/>
</dbReference>
<evidence type="ECO:0000313" key="5">
    <source>
        <dbReference type="EMBL" id="PAF26694.1"/>
    </source>
</evidence>
<dbReference type="PANTHER" id="PTHR43214">
    <property type="entry name" value="TWO-COMPONENT RESPONSE REGULATOR"/>
    <property type="match status" value="1"/>
</dbReference>
<comment type="caution">
    <text evidence="5">The sequence shown here is derived from an EMBL/GenBank/DDBJ whole genome shotgun (WGS) entry which is preliminary data.</text>
</comment>
<evidence type="ECO:0000313" key="6">
    <source>
        <dbReference type="Proteomes" id="UP000216133"/>
    </source>
</evidence>
<dbReference type="GO" id="GO:0006355">
    <property type="term" value="P:regulation of DNA-templated transcription"/>
    <property type="evidence" value="ECO:0007669"/>
    <property type="project" value="InterPro"/>
</dbReference>
<keyword evidence="3" id="KW-0804">Transcription</keyword>
<dbReference type="EMBL" id="NPBS01000032">
    <property type="protein sequence ID" value="PAF26694.1"/>
    <property type="molecule type" value="Genomic_DNA"/>
</dbReference>
<gene>
    <name evidence="5" type="ORF">CHH61_07450</name>
</gene>